<keyword evidence="1" id="KW-0812">Transmembrane</keyword>
<keyword evidence="3" id="KW-1185">Reference proteome</keyword>
<evidence type="ECO:0000313" key="2">
    <source>
        <dbReference type="EMBL" id="MBE1504120.1"/>
    </source>
</evidence>
<accession>A0ABR9ILQ9</accession>
<protein>
    <submittedName>
        <fullName evidence="2">Uncharacterized protein</fullName>
    </submittedName>
</protein>
<reference evidence="2 3" key="1">
    <citation type="submission" date="2020-10" db="EMBL/GenBank/DDBJ databases">
        <title>Sequencing the genomes of 1000 actinobacteria strains.</title>
        <authorList>
            <person name="Klenk H.-P."/>
        </authorList>
    </citation>
    <scope>NUCLEOTIDE SEQUENCE [LARGE SCALE GENOMIC DNA]</scope>
    <source>
        <strain evidence="2 3">DSM 7307</strain>
    </source>
</reference>
<dbReference type="RefSeq" id="WP_192728196.1">
    <property type="nucleotide sequence ID" value="NZ_BAAAVL010000001.1"/>
</dbReference>
<evidence type="ECO:0000256" key="1">
    <source>
        <dbReference type="SAM" id="Phobius"/>
    </source>
</evidence>
<proteinExistence type="predicted"/>
<dbReference type="EMBL" id="JADBEC010000001">
    <property type="protein sequence ID" value="MBE1504120.1"/>
    <property type="molecule type" value="Genomic_DNA"/>
</dbReference>
<gene>
    <name evidence="2" type="ORF">H4W29_001301</name>
</gene>
<dbReference type="Proteomes" id="UP000620262">
    <property type="component" value="Unassembled WGS sequence"/>
</dbReference>
<sequence>MLHTSLDWLSNNAAVVAAIVAAFISLITSFITSRVALASIKRKAEFDFRTEFSAERAIIALLMIETQSTRTWNIIRETIGGFGDDELKKLLVRSGAIRMIGPNQEERWGLLDRNRDFLIKNRFLREHNRNPDWYQDLKKRDAEAAADEAKNARAAAQSAKKPSKIREFLTSFTIH</sequence>
<keyword evidence="1" id="KW-0472">Membrane</keyword>
<keyword evidence="1" id="KW-1133">Transmembrane helix</keyword>
<evidence type="ECO:0000313" key="3">
    <source>
        <dbReference type="Proteomes" id="UP000620262"/>
    </source>
</evidence>
<name>A0ABR9ILQ9_RHIVS</name>
<comment type="caution">
    <text evidence="2">The sequence shown here is derived from an EMBL/GenBank/DDBJ whole genome shotgun (WGS) entry which is preliminary data.</text>
</comment>
<organism evidence="2 3">
    <name type="scientific">Rhizobium viscosum</name>
    <name type="common">Arthrobacter viscosus</name>
    <dbReference type="NCBI Taxonomy" id="1673"/>
    <lineage>
        <taxon>Bacteria</taxon>
        <taxon>Pseudomonadati</taxon>
        <taxon>Pseudomonadota</taxon>
        <taxon>Alphaproteobacteria</taxon>
        <taxon>Hyphomicrobiales</taxon>
        <taxon>Rhizobiaceae</taxon>
        <taxon>Rhizobium/Agrobacterium group</taxon>
        <taxon>Rhizobium</taxon>
    </lineage>
</organism>
<feature type="transmembrane region" description="Helical" evidence="1">
    <location>
        <begin position="12"/>
        <end position="33"/>
    </location>
</feature>